<accession>A0A481YW42</accession>
<proteinExistence type="predicted"/>
<name>A0A481YW42_9VIRU</name>
<protein>
    <submittedName>
        <fullName evidence="1">Uncharacterized protein</fullName>
    </submittedName>
</protein>
<dbReference type="EMBL" id="MK500346">
    <property type="protein sequence ID" value="QBK87240.1"/>
    <property type="molecule type" value="Genomic_DNA"/>
</dbReference>
<evidence type="ECO:0000313" key="1">
    <source>
        <dbReference type="EMBL" id="QBK87240.1"/>
    </source>
</evidence>
<organism evidence="1">
    <name type="scientific">Marseillevirus LCMAC201</name>
    <dbReference type="NCBI Taxonomy" id="2506605"/>
    <lineage>
        <taxon>Viruses</taxon>
        <taxon>Varidnaviria</taxon>
        <taxon>Bamfordvirae</taxon>
        <taxon>Nucleocytoviricota</taxon>
        <taxon>Megaviricetes</taxon>
        <taxon>Pimascovirales</taxon>
        <taxon>Pimascovirales incertae sedis</taxon>
        <taxon>Marseilleviridae</taxon>
    </lineage>
</organism>
<gene>
    <name evidence="1" type="ORF">LCMAC201_01420</name>
</gene>
<reference evidence="1" key="1">
    <citation type="journal article" date="2019" name="MBio">
        <title>Virus Genomes from Deep Sea Sediments Expand the Ocean Megavirome and Support Independent Origins of Viral Gigantism.</title>
        <authorList>
            <person name="Backstrom D."/>
            <person name="Yutin N."/>
            <person name="Jorgensen S.L."/>
            <person name="Dharamshi J."/>
            <person name="Homa F."/>
            <person name="Zaremba-Niedwiedzka K."/>
            <person name="Spang A."/>
            <person name="Wolf Y.I."/>
            <person name="Koonin E.V."/>
            <person name="Ettema T.J."/>
        </authorList>
    </citation>
    <scope>NUCLEOTIDE SEQUENCE</scope>
</reference>
<sequence length="121" mass="14299">MNSVTIELIRYFLYTHGEIDIINLPDDIDNEEYDKVIKEIFPNIFDEFNFYPGDWKNLHIELSGCLPSKEDYKYLLCSVFGYRNNAELIKCINSLKRLLTEDQLQLGIFENGKILKNQEIK</sequence>